<organism evidence="1 2">
    <name type="scientific">Pseudonocardia benzenivorans</name>
    <dbReference type="NCBI Taxonomy" id="228005"/>
    <lineage>
        <taxon>Bacteria</taxon>
        <taxon>Bacillati</taxon>
        <taxon>Actinomycetota</taxon>
        <taxon>Actinomycetes</taxon>
        <taxon>Pseudonocardiales</taxon>
        <taxon>Pseudonocardiaceae</taxon>
        <taxon>Pseudonocardia</taxon>
    </lineage>
</organism>
<dbReference type="RefSeq" id="WP_346092798.1">
    <property type="nucleotide sequence ID" value="NZ_BAABKS010000062.1"/>
</dbReference>
<accession>A0ABW3VMN6</accession>
<sequence length="60" mass="6321">MVVLSPDLAASYFATVGRSAAAAGAVSEEDAQVWVAEIAQRHREGTLFAAIGYYLFTATV</sequence>
<comment type="caution">
    <text evidence="1">The sequence shown here is derived from an EMBL/GenBank/DDBJ whole genome shotgun (WGS) entry which is preliminary data.</text>
</comment>
<name>A0ABW3VMN6_9PSEU</name>
<proteinExistence type="predicted"/>
<gene>
    <name evidence="1" type="ORF">ACFQ34_24315</name>
</gene>
<protein>
    <submittedName>
        <fullName evidence="1">Uncharacterized protein</fullName>
    </submittedName>
</protein>
<keyword evidence="2" id="KW-1185">Reference proteome</keyword>
<dbReference type="Proteomes" id="UP001597182">
    <property type="component" value="Unassembled WGS sequence"/>
</dbReference>
<dbReference type="EMBL" id="JBHTMB010000223">
    <property type="protein sequence ID" value="MFD1236422.1"/>
    <property type="molecule type" value="Genomic_DNA"/>
</dbReference>
<evidence type="ECO:0000313" key="2">
    <source>
        <dbReference type="Proteomes" id="UP001597182"/>
    </source>
</evidence>
<reference evidence="2" key="1">
    <citation type="journal article" date="2019" name="Int. J. Syst. Evol. Microbiol.">
        <title>The Global Catalogue of Microorganisms (GCM) 10K type strain sequencing project: providing services to taxonomists for standard genome sequencing and annotation.</title>
        <authorList>
            <consortium name="The Broad Institute Genomics Platform"/>
            <consortium name="The Broad Institute Genome Sequencing Center for Infectious Disease"/>
            <person name="Wu L."/>
            <person name="Ma J."/>
        </authorList>
    </citation>
    <scope>NUCLEOTIDE SEQUENCE [LARGE SCALE GENOMIC DNA]</scope>
    <source>
        <strain evidence="2">CCUG 49018</strain>
    </source>
</reference>
<evidence type="ECO:0000313" key="1">
    <source>
        <dbReference type="EMBL" id="MFD1236422.1"/>
    </source>
</evidence>